<feature type="transmembrane region" description="Helical" evidence="1">
    <location>
        <begin position="274"/>
        <end position="292"/>
    </location>
</feature>
<evidence type="ECO:0000313" key="3">
    <source>
        <dbReference type="EMBL" id="OBJ35732.1"/>
    </source>
</evidence>
<dbReference type="GO" id="GO:0016020">
    <property type="term" value="C:membrane"/>
    <property type="evidence" value="ECO:0007669"/>
    <property type="project" value="TreeGrafter"/>
</dbReference>
<feature type="transmembrane region" description="Helical" evidence="1">
    <location>
        <begin position="188"/>
        <end position="209"/>
    </location>
</feature>
<comment type="caution">
    <text evidence="3">The sequence shown here is derived from an EMBL/GenBank/DDBJ whole genome shotgun (WGS) entry which is preliminary data.</text>
</comment>
<name>A0A1A3GI63_MYCMU</name>
<evidence type="ECO:0000256" key="1">
    <source>
        <dbReference type="SAM" id="Phobius"/>
    </source>
</evidence>
<organism evidence="3 4">
    <name type="scientific">Mycolicibacterium mucogenicum</name>
    <name type="common">Mycobacterium mucogenicum</name>
    <dbReference type="NCBI Taxonomy" id="56689"/>
    <lineage>
        <taxon>Bacteria</taxon>
        <taxon>Bacillati</taxon>
        <taxon>Actinomycetota</taxon>
        <taxon>Actinomycetes</taxon>
        <taxon>Mycobacteriales</taxon>
        <taxon>Mycobacteriaceae</taxon>
        <taxon>Mycolicibacterium</taxon>
    </lineage>
</organism>
<proteinExistence type="predicted"/>
<dbReference type="PANTHER" id="PTHR23028">
    <property type="entry name" value="ACETYLTRANSFERASE"/>
    <property type="match status" value="1"/>
</dbReference>
<feature type="transmembrane region" description="Helical" evidence="1">
    <location>
        <begin position="243"/>
        <end position="262"/>
    </location>
</feature>
<protein>
    <recommendedName>
        <fullName evidence="2">Acyltransferase 3 domain-containing protein</fullName>
    </recommendedName>
</protein>
<dbReference type="Proteomes" id="UP000093898">
    <property type="component" value="Unassembled WGS sequence"/>
</dbReference>
<feature type="transmembrane region" description="Helical" evidence="1">
    <location>
        <begin position="312"/>
        <end position="333"/>
    </location>
</feature>
<dbReference type="AlphaFoldDB" id="A0A1A3GI63"/>
<feature type="transmembrane region" description="Helical" evidence="1">
    <location>
        <begin position="130"/>
        <end position="151"/>
    </location>
</feature>
<evidence type="ECO:0000313" key="4">
    <source>
        <dbReference type="Proteomes" id="UP000093898"/>
    </source>
</evidence>
<feature type="transmembrane region" description="Helical" evidence="1">
    <location>
        <begin position="67"/>
        <end position="89"/>
    </location>
</feature>
<dbReference type="GO" id="GO:0009103">
    <property type="term" value="P:lipopolysaccharide biosynthetic process"/>
    <property type="evidence" value="ECO:0007669"/>
    <property type="project" value="TreeGrafter"/>
</dbReference>
<sequence length="379" mass="40466">MHGLRAVAVTLVVLSHAHVPGLAGGFVGVDIFFVISGFVITGVLVRDSDSGARTLLARFYARRARRILPAAGVVAVVTVLVTYGVLGFIRGFATGRDAVSVAFFAANYHFISIGTDYALARTPPSPLQNYWSLAVEEQFYIVFPALCLMAFRLGRHRFTSTLFGVMVAITSASYVWSIHLTAANGTAAFFSSATRACELGIGCLTFLVGPWVRARISAQSACTAGWLGVGLITWAAIKFDPGTHFPGALVAVPALGTALAILSGPSPGPRGVAALLHTRCFQWIGSLSYSLYLIHWPLFTIAEQYATTPLSALTRVGLTGAAVLLAAISYVSIEKPVWKSRYLSTRPFLSLCIFPVFVLAILAVVLAEQSHAGLPLRLF</sequence>
<dbReference type="PANTHER" id="PTHR23028:SF53">
    <property type="entry name" value="ACYL_TRANSF_3 DOMAIN-CONTAINING PROTEIN"/>
    <property type="match status" value="1"/>
</dbReference>
<feature type="transmembrane region" description="Helical" evidence="1">
    <location>
        <begin position="345"/>
        <end position="367"/>
    </location>
</feature>
<feature type="domain" description="Acyltransferase 3" evidence="2">
    <location>
        <begin position="2"/>
        <end position="329"/>
    </location>
</feature>
<feature type="transmembrane region" description="Helical" evidence="1">
    <location>
        <begin position="216"/>
        <end position="237"/>
    </location>
</feature>
<reference evidence="3 4" key="1">
    <citation type="submission" date="2016-06" db="EMBL/GenBank/DDBJ databases">
        <authorList>
            <person name="Kjaerup R.B."/>
            <person name="Dalgaard T.S."/>
            <person name="Juul-Madsen H.R."/>
        </authorList>
    </citation>
    <scope>NUCLEOTIDE SEQUENCE [LARGE SCALE GENOMIC DNA]</scope>
    <source>
        <strain evidence="3 4">1127319.6</strain>
    </source>
</reference>
<keyword evidence="1" id="KW-1133">Transmembrane helix</keyword>
<dbReference type="InterPro" id="IPR002656">
    <property type="entry name" value="Acyl_transf_3_dom"/>
</dbReference>
<feature type="transmembrane region" description="Helical" evidence="1">
    <location>
        <begin position="27"/>
        <end position="46"/>
    </location>
</feature>
<dbReference type="GO" id="GO:0016747">
    <property type="term" value="F:acyltransferase activity, transferring groups other than amino-acyl groups"/>
    <property type="evidence" value="ECO:0007669"/>
    <property type="project" value="InterPro"/>
</dbReference>
<dbReference type="Pfam" id="PF01757">
    <property type="entry name" value="Acyl_transf_3"/>
    <property type="match status" value="1"/>
</dbReference>
<gene>
    <name evidence="3" type="ORF">A5630_08820</name>
</gene>
<dbReference type="EMBL" id="LZLC01000260">
    <property type="protein sequence ID" value="OBJ35732.1"/>
    <property type="molecule type" value="Genomic_DNA"/>
</dbReference>
<feature type="transmembrane region" description="Helical" evidence="1">
    <location>
        <begin position="158"/>
        <end position="176"/>
    </location>
</feature>
<keyword evidence="1" id="KW-0812">Transmembrane</keyword>
<keyword evidence="1" id="KW-0472">Membrane</keyword>
<evidence type="ECO:0000259" key="2">
    <source>
        <dbReference type="Pfam" id="PF01757"/>
    </source>
</evidence>
<accession>A0A1A3GI63</accession>
<dbReference type="InterPro" id="IPR050879">
    <property type="entry name" value="Acyltransferase_3"/>
</dbReference>